<evidence type="ECO:0000313" key="13">
    <source>
        <dbReference type="Proteomes" id="UP001595783"/>
    </source>
</evidence>
<evidence type="ECO:0000256" key="7">
    <source>
        <dbReference type="ARBA" id="ARBA00022697"/>
    </source>
</evidence>
<keyword evidence="13" id="KW-1185">Reference proteome</keyword>
<name>A0ABV7ZHR1_9HELI</name>
<dbReference type="PROSITE" id="PS00165">
    <property type="entry name" value="DEHYDRATASE_SER_THR"/>
    <property type="match status" value="1"/>
</dbReference>
<keyword evidence="6" id="KW-0028">Amino-acid biosynthesis</keyword>
<dbReference type="RefSeq" id="WP_104752443.1">
    <property type="nucleotide sequence ID" value="NZ_FZMF01000026.1"/>
</dbReference>
<protein>
    <recommendedName>
        <fullName evidence="5 10">Threonine synthase</fullName>
        <ecNumber evidence="4 10">4.2.3.1</ecNumber>
    </recommendedName>
</protein>
<keyword evidence="12" id="KW-0456">Lyase</keyword>
<evidence type="ECO:0000256" key="5">
    <source>
        <dbReference type="ARBA" id="ARBA00018679"/>
    </source>
</evidence>
<keyword evidence="7" id="KW-0791">Threonine biosynthesis</keyword>
<evidence type="ECO:0000256" key="1">
    <source>
        <dbReference type="ARBA" id="ARBA00001933"/>
    </source>
</evidence>
<dbReference type="GO" id="GO:0004795">
    <property type="term" value="F:threonine synthase activity"/>
    <property type="evidence" value="ECO:0007669"/>
    <property type="project" value="UniProtKB-EC"/>
</dbReference>
<comment type="caution">
    <text evidence="12">The sequence shown here is derived from an EMBL/GenBank/DDBJ whole genome shotgun (WGS) entry which is preliminary data.</text>
</comment>
<dbReference type="NCBIfam" id="TIGR00260">
    <property type="entry name" value="thrC"/>
    <property type="match status" value="1"/>
</dbReference>
<feature type="domain" description="Tryptophan synthase beta chain-like PALP" evidence="11">
    <location>
        <begin position="83"/>
        <end position="406"/>
    </location>
</feature>
<dbReference type="PANTHER" id="PTHR43515:SF1">
    <property type="entry name" value="THREONINE SYNTHASE-LIKE 1"/>
    <property type="match status" value="1"/>
</dbReference>
<dbReference type="EMBL" id="JBHRZO010000018">
    <property type="protein sequence ID" value="MFC3847675.1"/>
    <property type="molecule type" value="Genomic_DNA"/>
</dbReference>
<evidence type="ECO:0000256" key="2">
    <source>
        <dbReference type="ARBA" id="ARBA00004979"/>
    </source>
</evidence>
<dbReference type="Gene3D" id="3.40.50.1100">
    <property type="match status" value="2"/>
</dbReference>
<organism evidence="12 13">
    <name type="scientific">Helicobacter baculiformis</name>
    <dbReference type="NCBI Taxonomy" id="427351"/>
    <lineage>
        <taxon>Bacteria</taxon>
        <taxon>Pseudomonadati</taxon>
        <taxon>Campylobacterota</taxon>
        <taxon>Epsilonproteobacteria</taxon>
        <taxon>Campylobacterales</taxon>
        <taxon>Helicobacteraceae</taxon>
        <taxon>Helicobacter</taxon>
    </lineage>
</organism>
<evidence type="ECO:0000256" key="10">
    <source>
        <dbReference type="NCBIfam" id="TIGR00260"/>
    </source>
</evidence>
<dbReference type="PANTHER" id="PTHR43515">
    <property type="entry name" value="THREONINE SYNTHASE-LIKE 1"/>
    <property type="match status" value="1"/>
</dbReference>
<dbReference type="InterPro" id="IPR036052">
    <property type="entry name" value="TrpB-like_PALP_sf"/>
</dbReference>
<comment type="catalytic activity">
    <reaction evidence="9">
        <text>O-phospho-L-homoserine + H2O = L-threonine + phosphate</text>
        <dbReference type="Rhea" id="RHEA:10840"/>
        <dbReference type="ChEBI" id="CHEBI:15377"/>
        <dbReference type="ChEBI" id="CHEBI:43474"/>
        <dbReference type="ChEBI" id="CHEBI:57590"/>
        <dbReference type="ChEBI" id="CHEBI:57926"/>
        <dbReference type="EC" id="4.2.3.1"/>
    </reaction>
</comment>
<gene>
    <name evidence="12" type="primary">thrC</name>
    <name evidence="12" type="ORF">ACFOPX_03890</name>
</gene>
<proteinExistence type="inferred from homology"/>
<dbReference type="EC" id="4.2.3.1" evidence="4 10"/>
<comment type="pathway">
    <text evidence="2">Amino-acid biosynthesis; L-threonine biosynthesis; L-threonine from L-aspartate: step 5/5.</text>
</comment>
<evidence type="ECO:0000256" key="9">
    <source>
        <dbReference type="ARBA" id="ARBA00049144"/>
    </source>
</evidence>
<dbReference type="InterPro" id="IPR000634">
    <property type="entry name" value="Ser/Thr_deHydtase_PyrdxlP-BS"/>
</dbReference>
<dbReference type="Proteomes" id="UP001595783">
    <property type="component" value="Unassembled WGS sequence"/>
</dbReference>
<evidence type="ECO:0000313" key="12">
    <source>
        <dbReference type="EMBL" id="MFC3847675.1"/>
    </source>
</evidence>
<evidence type="ECO:0000256" key="6">
    <source>
        <dbReference type="ARBA" id="ARBA00022605"/>
    </source>
</evidence>
<dbReference type="InterPro" id="IPR004450">
    <property type="entry name" value="Thr_synthase-like"/>
</dbReference>
<reference evidence="13" key="1">
    <citation type="journal article" date="2019" name="Int. J. Syst. Evol. Microbiol.">
        <title>The Global Catalogue of Microorganisms (GCM) 10K type strain sequencing project: providing services to taxonomists for standard genome sequencing and annotation.</title>
        <authorList>
            <consortium name="The Broad Institute Genomics Platform"/>
            <consortium name="The Broad Institute Genome Sequencing Center for Infectious Disease"/>
            <person name="Wu L."/>
            <person name="Ma J."/>
        </authorList>
    </citation>
    <scope>NUCLEOTIDE SEQUENCE [LARGE SCALE GENOMIC DNA]</scope>
    <source>
        <strain evidence="13">CCUG 53816</strain>
    </source>
</reference>
<evidence type="ECO:0000256" key="3">
    <source>
        <dbReference type="ARBA" id="ARBA00005517"/>
    </source>
</evidence>
<keyword evidence="8" id="KW-0663">Pyridoxal phosphate</keyword>
<sequence length="483" mass="53431">MALLVDSRSGVAIESFERALLNPSSMQGLCVPQNLPQVDFSTYLPLSYAQATHTLFETLELGLQNTLLARALARYSKFNAIAPLHALQGFKTPLYVQELFHGPTLAFKDMALQPFGVLLSGLAQQRQEKYLIMVATSGDTGPATLASFANLPNTCVCCLYPAKGTSLIQALQMQSMDAPNLKVLGLEGNFDDAQSALKALLHDEDFQTHLAQKDLRLSVANSINFGRIVFQMVYHIWGYLDLVRTGAIRYGDLVKILVPSGNFGNALGAFYAKAMGLPVEKISVVSNANDVLTEFFNTGVYDLRTRSLLKTPSPAMDILKSSNVERLLFALFGHTRTQACMQELQDRKHYTLTSSELQSVRAHFEAFSCDDAHCLETIARVYHDRHYLIDPHTATALYAYERLESRLPCVVVSTASWSKFAHTTALALGKQAKNDQEALQVLAKEGITPPTSVQELLSKPLAHKDRVGVSDLQHYIKAWLENF</sequence>
<accession>A0ABV7ZHR1</accession>
<comment type="cofactor">
    <cofactor evidence="1">
        <name>pyridoxal 5'-phosphate</name>
        <dbReference type="ChEBI" id="CHEBI:597326"/>
    </cofactor>
</comment>
<dbReference type="InterPro" id="IPR001926">
    <property type="entry name" value="TrpB-like_PALP"/>
</dbReference>
<dbReference type="Pfam" id="PF00291">
    <property type="entry name" value="PALP"/>
    <property type="match status" value="1"/>
</dbReference>
<evidence type="ECO:0000259" key="11">
    <source>
        <dbReference type="Pfam" id="PF00291"/>
    </source>
</evidence>
<comment type="similarity">
    <text evidence="3">Belongs to the threonine synthase family.</text>
</comment>
<evidence type="ECO:0000256" key="4">
    <source>
        <dbReference type="ARBA" id="ARBA00013028"/>
    </source>
</evidence>
<evidence type="ECO:0000256" key="8">
    <source>
        <dbReference type="ARBA" id="ARBA00022898"/>
    </source>
</evidence>
<dbReference type="SUPFAM" id="SSF53686">
    <property type="entry name" value="Tryptophan synthase beta subunit-like PLP-dependent enzymes"/>
    <property type="match status" value="1"/>
</dbReference>